<name>A0A290PUH3_VIBAN</name>
<sequence>MIREYAVDPDAYTRNRDSLQRFFTDFRAEQGRVVSAIPKNWERAQQASIRAMDLQPVERRKCFDELRKLCNTSLIPGITVPEHIDEWLAQARHAKESFVIQAIITSIFNEANSEYDYASMMFTQPKDWIINQTNSVPRNAESLADAISVSLALADVAMFIDPYFHPSDDRYRRPFIEFINRLAGGRRQCRRALVFTAIQGDKTRAELQRGLVEHVKPLLPARFEVEMSIWPSNQMHDRFVLTKQVGYSFGHGLDEATYQDAIEVNIHRLAETARHAEYRKFSNTAIRQGEPIVIVGT</sequence>
<proteinExistence type="predicted"/>
<evidence type="ECO:0000313" key="2">
    <source>
        <dbReference type="Proteomes" id="UP000256923"/>
    </source>
</evidence>
<reference evidence="1 2" key="1">
    <citation type="submission" date="2018-12" db="EMBL/GenBank/DDBJ databases">
        <title>Characterization and Draft Genome of Vibrio anguillarum J360 Marine Pathogen Isolated from an Outbreak in Lumpfish (Cyclopterus lumpus).</title>
        <authorList>
            <person name="Vasquez J.I."/>
            <person name="Cao T."/>
            <person name="Chakraborty S."/>
            <person name="Gnanagobal H."/>
            <person name="Wescot J."/>
            <person name="Boyce D."/>
            <person name="Santander J."/>
        </authorList>
    </citation>
    <scope>NUCLEOTIDE SEQUENCE [LARGE SCALE GENOMIC DNA]</scope>
    <source>
        <strain evidence="1 2">J360</strain>
    </source>
</reference>
<evidence type="ECO:0000313" key="1">
    <source>
        <dbReference type="EMBL" id="AZS27352.1"/>
    </source>
</evidence>
<dbReference type="AlphaFoldDB" id="A0A290PUH3"/>
<dbReference type="RefSeq" id="WP_019281653.1">
    <property type="nucleotide sequence ID" value="NZ_CP023055.1"/>
</dbReference>
<organism evidence="1 2">
    <name type="scientific">Vibrio anguillarum</name>
    <name type="common">Listonella anguillarum</name>
    <dbReference type="NCBI Taxonomy" id="55601"/>
    <lineage>
        <taxon>Bacteria</taxon>
        <taxon>Pseudomonadati</taxon>
        <taxon>Pseudomonadota</taxon>
        <taxon>Gammaproteobacteria</taxon>
        <taxon>Vibrionales</taxon>
        <taxon>Vibrionaceae</taxon>
        <taxon>Vibrio</taxon>
    </lineage>
</organism>
<gene>
    <name evidence="1" type="ORF">DYL72_21020</name>
</gene>
<accession>A0A290PUH3</accession>
<dbReference type="EMBL" id="CP034673">
    <property type="protein sequence ID" value="AZS27352.1"/>
    <property type="molecule type" value="Genomic_DNA"/>
</dbReference>
<protein>
    <submittedName>
        <fullName evidence="1">Uncharacterized protein</fullName>
    </submittedName>
</protein>
<dbReference type="Proteomes" id="UP000256923">
    <property type="component" value="Chromosome 2"/>
</dbReference>